<evidence type="ECO:0000256" key="12">
    <source>
        <dbReference type="ARBA" id="ARBA00022737"/>
    </source>
</evidence>
<evidence type="ECO:0000256" key="13">
    <source>
        <dbReference type="ARBA" id="ARBA00022741"/>
    </source>
</evidence>
<keyword evidence="18" id="KW-0675">Receptor</keyword>
<dbReference type="SUPFAM" id="SSF56112">
    <property type="entry name" value="Protein kinase-like (PK-like)"/>
    <property type="match status" value="1"/>
</dbReference>
<dbReference type="InterPro" id="IPR055414">
    <property type="entry name" value="LRR_R13L4/SHOC2-like"/>
</dbReference>
<dbReference type="InterPro" id="IPR003591">
    <property type="entry name" value="Leu-rich_rpt_typical-subtyp"/>
</dbReference>
<evidence type="ECO:0000256" key="20">
    <source>
        <dbReference type="ARBA" id="ARBA00047899"/>
    </source>
</evidence>
<dbReference type="RefSeq" id="XP_018812280.2">
    <property type="nucleotide sequence ID" value="XM_018956735.2"/>
</dbReference>
<evidence type="ECO:0000256" key="5">
    <source>
        <dbReference type="ARBA" id="ARBA00022475"/>
    </source>
</evidence>
<organism evidence="23 24">
    <name type="scientific">Juglans regia</name>
    <name type="common">English walnut</name>
    <dbReference type="NCBI Taxonomy" id="51240"/>
    <lineage>
        <taxon>Eukaryota</taxon>
        <taxon>Viridiplantae</taxon>
        <taxon>Streptophyta</taxon>
        <taxon>Embryophyta</taxon>
        <taxon>Tracheophyta</taxon>
        <taxon>Spermatophyta</taxon>
        <taxon>Magnoliopsida</taxon>
        <taxon>eudicotyledons</taxon>
        <taxon>Gunneridae</taxon>
        <taxon>Pentapetalae</taxon>
        <taxon>rosids</taxon>
        <taxon>fabids</taxon>
        <taxon>Fagales</taxon>
        <taxon>Juglandaceae</taxon>
        <taxon>Juglans</taxon>
    </lineage>
</organism>
<dbReference type="InterPro" id="IPR013210">
    <property type="entry name" value="LRR_N_plant-typ"/>
</dbReference>
<evidence type="ECO:0000256" key="1">
    <source>
        <dbReference type="ARBA" id="ARBA00004162"/>
    </source>
</evidence>
<dbReference type="GO" id="GO:0004674">
    <property type="term" value="F:protein serine/threonine kinase activity"/>
    <property type="evidence" value="ECO:0007669"/>
    <property type="project" value="UniProtKB-KW"/>
</dbReference>
<evidence type="ECO:0000256" key="16">
    <source>
        <dbReference type="ARBA" id="ARBA00022989"/>
    </source>
</evidence>
<keyword evidence="9" id="KW-0808">Transferase</keyword>
<dbReference type="Pfam" id="PF08263">
    <property type="entry name" value="LRRNT_2"/>
    <property type="match status" value="1"/>
</dbReference>
<keyword evidence="15" id="KW-0067">ATP-binding</keyword>
<dbReference type="SMART" id="SM00220">
    <property type="entry name" value="S_TKc"/>
    <property type="match status" value="1"/>
</dbReference>
<dbReference type="FunFam" id="3.80.10.10:FF:000095">
    <property type="entry name" value="LRR receptor-like serine/threonine-protein kinase GSO1"/>
    <property type="match status" value="2"/>
</dbReference>
<comment type="similarity">
    <text evidence="3">Belongs to the protein kinase superfamily. Ser/Thr protein kinase family.</text>
</comment>
<dbReference type="InterPro" id="IPR008271">
    <property type="entry name" value="Ser/Thr_kinase_AS"/>
</dbReference>
<evidence type="ECO:0000256" key="18">
    <source>
        <dbReference type="ARBA" id="ARBA00023170"/>
    </source>
</evidence>
<dbReference type="GO" id="GO:0005524">
    <property type="term" value="F:ATP binding"/>
    <property type="evidence" value="ECO:0007669"/>
    <property type="project" value="UniProtKB-KW"/>
</dbReference>
<dbReference type="Gramene" id="Jr04_09210_p1">
    <property type="protein sequence ID" value="cds.Jr04_09210_p1"/>
    <property type="gene ID" value="Jr04_09210"/>
</dbReference>
<keyword evidence="19" id="KW-0325">Glycoprotein</keyword>
<dbReference type="InterPro" id="IPR051809">
    <property type="entry name" value="Plant_receptor-like_S/T_kinase"/>
</dbReference>
<dbReference type="Pfam" id="PF00560">
    <property type="entry name" value="LRR_1"/>
    <property type="match status" value="3"/>
</dbReference>
<dbReference type="PRINTS" id="PR00019">
    <property type="entry name" value="LEURICHRPT"/>
</dbReference>
<comment type="catalytic activity">
    <reaction evidence="21">
        <text>L-seryl-[protein] + ATP = O-phospho-L-seryl-[protein] + ADP + H(+)</text>
        <dbReference type="Rhea" id="RHEA:17989"/>
        <dbReference type="Rhea" id="RHEA-COMP:9863"/>
        <dbReference type="Rhea" id="RHEA-COMP:11604"/>
        <dbReference type="ChEBI" id="CHEBI:15378"/>
        <dbReference type="ChEBI" id="CHEBI:29999"/>
        <dbReference type="ChEBI" id="CHEBI:30616"/>
        <dbReference type="ChEBI" id="CHEBI:83421"/>
        <dbReference type="ChEBI" id="CHEBI:456216"/>
        <dbReference type="EC" id="2.7.11.1"/>
    </reaction>
</comment>
<dbReference type="Gene3D" id="3.30.200.20">
    <property type="entry name" value="Phosphorylase Kinase, domain 1"/>
    <property type="match status" value="1"/>
</dbReference>
<keyword evidence="11" id="KW-0732">Signal</keyword>
<evidence type="ECO:0000256" key="21">
    <source>
        <dbReference type="ARBA" id="ARBA00048679"/>
    </source>
</evidence>
<keyword evidence="14" id="KW-0418">Kinase</keyword>
<feature type="domain" description="Protein kinase" evidence="22">
    <location>
        <begin position="810"/>
        <end position="1084"/>
    </location>
</feature>
<evidence type="ECO:0000259" key="22">
    <source>
        <dbReference type="PROSITE" id="PS50011"/>
    </source>
</evidence>
<keyword evidence="12" id="KW-0677">Repeat</keyword>
<dbReference type="KEGG" id="jre:108984694"/>
<dbReference type="FunFam" id="3.30.200.20:FF:000661">
    <property type="entry name" value="Serine-threonine protein kinase plant-type"/>
    <property type="match status" value="1"/>
</dbReference>
<reference evidence="24" key="1">
    <citation type="submission" date="2025-08" db="UniProtKB">
        <authorList>
            <consortium name="RefSeq"/>
        </authorList>
    </citation>
    <scope>IDENTIFICATION</scope>
    <source>
        <tissue evidence="24">Leaves</tissue>
    </source>
</reference>
<dbReference type="SUPFAM" id="SSF52047">
    <property type="entry name" value="RNI-like"/>
    <property type="match status" value="1"/>
</dbReference>
<keyword evidence="16" id="KW-1133">Transmembrane helix</keyword>
<dbReference type="FunFam" id="1.10.510.10:FF:000358">
    <property type="entry name" value="Putative leucine-rich repeat receptor-like serine/threonine-protein kinase"/>
    <property type="match status" value="1"/>
</dbReference>
<evidence type="ECO:0000256" key="6">
    <source>
        <dbReference type="ARBA" id="ARBA00022527"/>
    </source>
</evidence>
<evidence type="ECO:0000256" key="11">
    <source>
        <dbReference type="ARBA" id="ARBA00022729"/>
    </source>
</evidence>
<keyword evidence="17" id="KW-0472">Membrane</keyword>
<accession>A0A2I4DYQ5</accession>
<evidence type="ECO:0000256" key="10">
    <source>
        <dbReference type="ARBA" id="ARBA00022692"/>
    </source>
</evidence>
<evidence type="ECO:0000256" key="15">
    <source>
        <dbReference type="ARBA" id="ARBA00022840"/>
    </source>
</evidence>
<dbReference type="EC" id="2.7.11.1" evidence="4"/>
<dbReference type="PANTHER" id="PTHR27008">
    <property type="entry name" value="OS04G0122200 PROTEIN"/>
    <property type="match status" value="1"/>
</dbReference>
<evidence type="ECO:0000313" key="24">
    <source>
        <dbReference type="RefSeq" id="XP_018812280.2"/>
    </source>
</evidence>
<dbReference type="InterPro" id="IPR011009">
    <property type="entry name" value="Kinase-like_dom_sf"/>
</dbReference>
<dbReference type="FunFam" id="3.80.10.10:FF:000101">
    <property type="entry name" value="LRR receptor-like serine/threonine-protein kinase ERECTA"/>
    <property type="match status" value="1"/>
</dbReference>
<evidence type="ECO:0000256" key="7">
    <source>
        <dbReference type="ARBA" id="ARBA00022553"/>
    </source>
</evidence>
<name>A0A2I4DYQ5_JUGRE</name>
<dbReference type="Proteomes" id="UP000235220">
    <property type="component" value="Chromosome 4"/>
</dbReference>
<dbReference type="Pfam" id="PF13855">
    <property type="entry name" value="LRR_8"/>
    <property type="match status" value="3"/>
</dbReference>
<dbReference type="Pfam" id="PF07714">
    <property type="entry name" value="PK_Tyr_Ser-Thr"/>
    <property type="match status" value="1"/>
</dbReference>
<dbReference type="Gene3D" id="1.10.510.10">
    <property type="entry name" value="Transferase(Phosphotransferase) domain 1"/>
    <property type="match status" value="1"/>
</dbReference>
<evidence type="ECO:0000256" key="3">
    <source>
        <dbReference type="ARBA" id="ARBA00008684"/>
    </source>
</evidence>
<dbReference type="PROSITE" id="PS50011">
    <property type="entry name" value="PROTEIN_KINASE_DOM"/>
    <property type="match status" value="1"/>
</dbReference>
<dbReference type="PROSITE" id="PS51257">
    <property type="entry name" value="PROKAR_LIPOPROTEIN"/>
    <property type="match status" value="1"/>
</dbReference>
<keyword evidence="10" id="KW-0812">Transmembrane</keyword>
<keyword evidence="5" id="KW-1003">Cell membrane</keyword>
<keyword evidence="8" id="KW-0433">Leucine-rich repeat</keyword>
<dbReference type="PROSITE" id="PS51450">
    <property type="entry name" value="LRR"/>
    <property type="match status" value="1"/>
</dbReference>
<evidence type="ECO:0000256" key="14">
    <source>
        <dbReference type="ARBA" id="ARBA00022777"/>
    </source>
</evidence>
<dbReference type="SMART" id="SM00369">
    <property type="entry name" value="LRR_TYP"/>
    <property type="match status" value="14"/>
</dbReference>
<evidence type="ECO:0000256" key="8">
    <source>
        <dbReference type="ARBA" id="ARBA00022614"/>
    </source>
</evidence>
<dbReference type="PANTHER" id="PTHR27008:SF585">
    <property type="entry name" value="PROTEIN KINASE DOMAIN-CONTAINING PROTEIN"/>
    <property type="match status" value="1"/>
</dbReference>
<keyword evidence="6" id="KW-0723">Serine/threonine-protein kinase</keyword>
<dbReference type="SUPFAM" id="SSF52058">
    <property type="entry name" value="L domain-like"/>
    <property type="match status" value="2"/>
</dbReference>
<evidence type="ECO:0000256" key="4">
    <source>
        <dbReference type="ARBA" id="ARBA00012513"/>
    </source>
</evidence>
<evidence type="ECO:0000256" key="9">
    <source>
        <dbReference type="ARBA" id="ARBA00022679"/>
    </source>
</evidence>
<dbReference type="InterPro" id="IPR032675">
    <property type="entry name" value="LRR_dom_sf"/>
</dbReference>
<comment type="catalytic activity">
    <reaction evidence="20">
        <text>L-threonyl-[protein] + ATP = O-phospho-L-threonyl-[protein] + ADP + H(+)</text>
        <dbReference type="Rhea" id="RHEA:46608"/>
        <dbReference type="Rhea" id="RHEA-COMP:11060"/>
        <dbReference type="Rhea" id="RHEA-COMP:11605"/>
        <dbReference type="ChEBI" id="CHEBI:15378"/>
        <dbReference type="ChEBI" id="CHEBI:30013"/>
        <dbReference type="ChEBI" id="CHEBI:30616"/>
        <dbReference type="ChEBI" id="CHEBI:61977"/>
        <dbReference type="ChEBI" id="CHEBI:456216"/>
        <dbReference type="EC" id="2.7.11.1"/>
    </reaction>
</comment>
<dbReference type="Pfam" id="PF23598">
    <property type="entry name" value="LRR_14"/>
    <property type="match status" value="1"/>
</dbReference>
<dbReference type="GO" id="GO:0005886">
    <property type="term" value="C:plasma membrane"/>
    <property type="evidence" value="ECO:0007669"/>
    <property type="project" value="UniProtKB-SubCell"/>
</dbReference>
<dbReference type="Gene3D" id="3.80.10.10">
    <property type="entry name" value="Ribonuclease Inhibitor"/>
    <property type="match status" value="3"/>
</dbReference>
<dbReference type="OrthoDB" id="676979at2759"/>
<dbReference type="AlphaFoldDB" id="A0A2I4DYQ5"/>
<keyword evidence="23" id="KW-1185">Reference proteome</keyword>
<dbReference type="InterPro" id="IPR000719">
    <property type="entry name" value="Prot_kinase_dom"/>
</dbReference>
<dbReference type="SMART" id="SM00365">
    <property type="entry name" value="LRR_SD22"/>
    <property type="match status" value="6"/>
</dbReference>
<keyword evidence="13" id="KW-0547">Nucleotide-binding</keyword>
<sequence length="1103" mass="121782">MANPRAAYSLILHFSTLFLVQSCMFNVFANATILNISTDQSALLALKDHVSYDPHHVFTNNWSTSTSVCNWVGVTCGSKHLRVKALNLSYMGLVGTIPPHIGNLSFLVSLSISNNSFHGSLPTELSRLYRLESLNFRYNELGGEIPSWIGLLTKLQFLDLSRNKFGGTIPPSLSNITSLQEFSLAYNQLSGSIPSSIFNIFGLQKIILSGNKLTGPMPSILVNMSSLQYIYLTDNMLVATLPMYLFDHLPNLQVISLSRNHFHGQLPSTLYKCKQLQALSLSVNNFNGRISPEIGNLSRLTTLYLSQNNFEGPLPSEIGNLQNLEFFTTSENGFVGPIPLEIFNISMIQTISMGFNKFSGHLPSDMGLFLPKLKILGLPETKLSGRIPNSISNASQLTRLDLSRNSLSGIIPEAIGNLRFLEWLNLEFNNLTMGSQELSLLILYLANCKNLRQISFSSNPLYSFLPNSVGNLSLSLQGVYLSYCHIKGSIPAELGNLSSLITLELSNNELKGPIPTTLGRLRMLQALSLGANKLEGHIPSDLSHLKSLYVLSLDSNKLYGHIPTCISNLTSLRSLYLGFNQLTSTIPLSFWSLTNLLVVDLSSNSLTGILPLEIGDMKVLRILNLSRNQLSGNIPITIGGLISLTNLSLAVNQLEGSIPESFGALLSLETLDLSCNNFSGRIPNSFEALLHLKYLNVSFNNLRGKIPTGGPFVHFWSALFISNDALCGAPRLQVPPCDEGSPRKKKAIASYLLKYLLPAIGLAMLVVVSSLAYKLCKRENPEFPQQTDSYNLPTWRRISHQELVLATERSSLNNLLGEGSLGSVYKGTLSDGMNIAVKVINLRVEGALRCFDAECEILRNARHRNLVKIISVCSNIDFKALVLEYMPNENLEKWLYSPDRCLNFLQRLKIMIDVASALEYLHYGYSAVIVHCDLKPSNVLLDVDMVAHVADFGIAKLLGDEDSMMQTMTLATFGYMAPEYGLGGFVSTRGDVYSYGILLIETFTRKKPTDDMFAGEMSLKHWVKEALPISTMDIVDASLLGNERYSIALEECISSIMGLALDCCAELPEQRTNMKIVLATLKKIKTKSLRDIVEGTDINLVFV</sequence>
<protein>
    <recommendedName>
        <fullName evidence="4">non-specific serine/threonine protein kinase</fullName>
        <ecNumber evidence="4">2.7.11.1</ecNumber>
    </recommendedName>
</protein>
<proteinExistence type="inferred from homology"/>
<dbReference type="InterPro" id="IPR001611">
    <property type="entry name" value="Leu-rich_rpt"/>
</dbReference>
<evidence type="ECO:0000313" key="23">
    <source>
        <dbReference type="Proteomes" id="UP000235220"/>
    </source>
</evidence>
<evidence type="ECO:0000256" key="2">
    <source>
        <dbReference type="ARBA" id="ARBA00004479"/>
    </source>
</evidence>
<dbReference type="PROSITE" id="PS00108">
    <property type="entry name" value="PROTEIN_KINASE_ST"/>
    <property type="match status" value="1"/>
</dbReference>
<dbReference type="InterPro" id="IPR001245">
    <property type="entry name" value="Ser-Thr/Tyr_kinase_cat_dom"/>
</dbReference>
<evidence type="ECO:0000256" key="19">
    <source>
        <dbReference type="ARBA" id="ARBA00023180"/>
    </source>
</evidence>
<keyword evidence="7" id="KW-0597">Phosphoprotein</keyword>
<dbReference type="GeneID" id="108984694"/>
<gene>
    <name evidence="24" type="primary">LOC108984694</name>
</gene>
<comment type="subcellular location">
    <subcellularLocation>
        <location evidence="1">Cell membrane</location>
        <topology evidence="1">Single-pass membrane protein</topology>
    </subcellularLocation>
    <subcellularLocation>
        <location evidence="2">Membrane</location>
        <topology evidence="2">Single-pass type I membrane protein</topology>
    </subcellularLocation>
</comment>
<evidence type="ECO:0000256" key="17">
    <source>
        <dbReference type="ARBA" id="ARBA00023136"/>
    </source>
</evidence>